<dbReference type="RefSeq" id="XP_010846919.1">
    <property type="nucleotide sequence ID" value="XM_010848617.1"/>
</dbReference>
<dbReference type="Proteomes" id="UP000515208">
    <property type="component" value="Unplaced"/>
</dbReference>
<feature type="region of interest" description="Disordered" evidence="1">
    <location>
        <begin position="56"/>
        <end position="77"/>
    </location>
</feature>
<proteinExistence type="predicted"/>
<dbReference type="KEGG" id="bbis:104994908"/>
<sequence>MAITRQTPSKTHLQEARALHAAQISSVLVGSRTQPSSPESCSEGPRLGLFTANQETGCQRRRRREKPAQRQWSKPGGFLQRRALSLRTAFGERSASTMTSPRPLQRAWHAPCCATSSECSRDKGWQAGCRRGSCLPGSALSRPPGLRPAKAHRVDMSSLLQTCLPCWQVERKGLDSFPSHGRAPSPSLERRRTARGLPLLPGSCQGPDRDTEIG</sequence>
<gene>
    <name evidence="3 4" type="primary">LOC104994908</name>
</gene>
<evidence type="ECO:0000313" key="2">
    <source>
        <dbReference type="Proteomes" id="UP000515208"/>
    </source>
</evidence>
<protein>
    <submittedName>
        <fullName evidence="3 4">Uncharacterized protein LOC104994908</fullName>
    </submittedName>
</protein>
<dbReference type="GeneID" id="104994908"/>
<accession>A0A6P3HWK3</accession>
<feature type="region of interest" description="Disordered" evidence="1">
    <location>
        <begin position="175"/>
        <end position="214"/>
    </location>
</feature>
<evidence type="ECO:0000256" key="1">
    <source>
        <dbReference type="SAM" id="MobiDB-lite"/>
    </source>
</evidence>
<name>A0A6P3HWK3_BISBB</name>
<evidence type="ECO:0000313" key="4">
    <source>
        <dbReference type="RefSeq" id="XP_010846919.1"/>
    </source>
</evidence>
<organism evidence="2 3">
    <name type="scientific">Bison bison bison</name>
    <name type="common">North American plains bison</name>
    <dbReference type="NCBI Taxonomy" id="43346"/>
    <lineage>
        <taxon>Eukaryota</taxon>
        <taxon>Metazoa</taxon>
        <taxon>Chordata</taxon>
        <taxon>Craniata</taxon>
        <taxon>Vertebrata</taxon>
        <taxon>Euteleostomi</taxon>
        <taxon>Mammalia</taxon>
        <taxon>Eutheria</taxon>
        <taxon>Laurasiatheria</taxon>
        <taxon>Artiodactyla</taxon>
        <taxon>Ruminantia</taxon>
        <taxon>Pecora</taxon>
        <taxon>Bovidae</taxon>
        <taxon>Bovinae</taxon>
        <taxon>Bison</taxon>
    </lineage>
</organism>
<reference evidence="3 4" key="1">
    <citation type="submission" date="2025-04" db="UniProtKB">
        <authorList>
            <consortium name="RefSeq"/>
        </authorList>
    </citation>
    <scope>IDENTIFICATION</scope>
    <source>
        <tissue evidence="3 4">Blood</tissue>
    </source>
</reference>
<keyword evidence="2" id="KW-1185">Reference proteome</keyword>
<dbReference type="RefSeq" id="XP_010846918.1">
    <property type="nucleotide sequence ID" value="XM_010848616.1"/>
</dbReference>
<evidence type="ECO:0000313" key="3">
    <source>
        <dbReference type="RefSeq" id="XP_010846918.1"/>
    </source>
</evidence>
<dbReference type="AlphaFoldDB" id="A0A6P3HWK3"/>